<reference evidence="5 6" key="1">
    <citation type="journal article" date="2017" name="Gigascience">
        <title>Genome sequence of the small brown planthopper, Laodelphax striatellus.</title>
        <authorList>
            <person name="Zhu J."/>
            <person name="Jiang F."/>
            <person name="Wang X."/>
            <person name="Yang P."/>
            <person name="Bao Y."/>
            <person name="Zhao W."/>
            <person name="Wang W."/>
            <person name="Lu H."/>
            <person name="Wang Q."/>
            <person name="Cui N."/>
            <person name="Li J."/>
            <person name="Chen X."/>
            <person name="Luo L."/>
            <person name="Yu J."/>
            <person name="Kang L."/>
            <person name="Cui F."/>
        </authorList>
    </citation>
    <scope>NUCLEOTIDE SEQUENCE [LARGE SCALE GENOMIC DNA]</scope>
    <source>
        <strain evidence="5">Lst14</strain>
    </source>
</reference>
<evidence type="ECO:0000313" key="6">
    <source>
        <dbReference type="Proteomes" id="UP000291343"/>
    </source>
</evidence>
<proteinExistence type="predicted"/>
<dbReference type="PANTHER" id="PTHR12243:SF67">
    <property type="entry name" value="COREPRESSOR OF PANGOLIN, ISOFORM A-RELATED"/>
    <property type="match status" value="1"/>
</dbReference>
<feature type="domain" description="MADF" evidence="3">
    <location>
        <begin position="10"/>
        <end position="100"/>
    </location>
</feature>
<dbReference type="GO" id="GO:0003677">
    <property type="term" value="F:DNA binding"/>
    <property type="evidence" value="ECO:0007669"/>
    <property type="project" value="InterPro"/>
</dbReference>
<keyword evidence="1" id="KW-0539">Nucleus</keyword>
<dbReference type="OrthoDB" id="6629542at2759"/>
<comment type="subcellular location">
    <subcellularLocation>
        <location evidence="1">Nucleus</location>
    </subcellularLocation>
</comment>
<feature type="region of interest" description="Disordered" evidence="2">
    <location>
        <begin position="212"/>
        <end position="234"/>
    </location>
</feature>
<dbReference type="GO" id="GO:0005667">
    <property type="term" value="C:transcription regulator complex"/>
    <property type="evidence" value="ECO:0007669"/>
    <property type="project" value="TreeGrafter"/>
</dbReference>
<dbReference type="PROSITE" id="PS51031">
    <property type="entry name" value="BESS"/>
    <property type="match status" value="1"/>
</dbReference>
<protein>
    <recommendedName>
        <fullName evidence="7">MADF domain-containing protein</fullName>
    </recommendedName>
</protein>
<dbReference type="InterPro" id="IPR006578">
    <property type="entry name" value="MADF-dom"/>
</dbReference>
<sequence length="234" mass="26759">MVNPNVDVERLILIVQNHYEIFDPRDPKHRDREHMGRIWKGIANELNNTESLSKWHNLRSNYAREKRKLKPNSTDGAAKTNVHIKWPYYDAMRFLDGFMRPNESQANETETFDIAQFTTNDAGDLVSFKSAAASSPTSSKSLKKRQSQSINVDKIDALYMKHLEKLINNNNDPDLLYLKSLLPMMKQLTTLKSLEFKGEVITLLKNKLQSQENYTNSNPAGPGPGPAEYTTAYL</sequence>
<dbReference type="PROSITE" id="PS51029">
    <property type="entry name" value="MADF"/>
    <property type="match status" value="1"/>
</dbReference>
<dbReference type="GO" id="GO:0006357">
    <property type="term" value="P:regulation of transcription by RNA polymerase II"/>
    <property type="evidence" value="ECO:0007669"/>
    <property type="project" value="TreeGrafter"/>
</dbReference>
<organism evidence="5 6">
    <name type="scientific">Laodelphax striatellus</name>
    <name type="common">Small brown planthopper</name>
    <name type="synonym">Delphax striatella</name>
    <dbReference type="NCBI Taxonomy" id="195883"/>
    <lineage>
        <taxon>Eukaryota</taxon>
        <taxon>Metazoa</taxon>
        <taxon>Ecdysozoa</taxon>
        <taxon>Arthropoda</taxon>
        <taxon>Hexapoda</taxon>
        <taxon>Insecta</taxon>
        <taxon>Pterygota</taxon>
        <taxon>Neoptera</taxon>
        <taxon>Paraneoptera</taxon>
        <taxon>Hemiptera</taxon>
        <taxon>Auchenorrhyncha</taxon>
        <taxon>Fulgoroidea</taxon>
        <taxon>Delphacidae</taxon>
        <taxon>Criomorphinae</taxon>
        <taxon>Laodelphax</taxon>
    </lineage>
</organism>
<evidence type="ECO:0008006" key="7">
    <source>
        <dbReference type="Google" id="ProtNLM"/>
    </source>
</evidence>
<keyword evidence="6" id="KW-1185">Reference proteome</keyword>
<dbReference type="InParanoid" id="A0A482XLR9"/>
<evidence type="ECO:0000259" key="4">
    <source>
        <dbReference type="PROSITE" id="PS51031"/>
    </source>
</evidence>
<evidence type="ECO:0000313" key="5">
    <source>
        <dbReference type="EMBL" id="RZF46773.1"/>
    </source>
</evidence>
<evidence type="ECO:0000259" key="3">
    <source>
        <dbReference type="PROSITE" id="PS51029"/>
    </source>
</evidence>
<evidence type="ECO:0000256" key="1">
    <source>
        <dbReference type="PROSITE-ProRule" id="PRU00371"/>
    </source>
</evidence>
<dbReference type="InterPro" id="IPR004210">
    <property type="entry name" value="BESS_motif"/>
</dbReference>
<dbReference type="AlphaFoldDB" id="A0A482XLR9"/>
<dbReference type="EMBL" id="QKKF02005739">
    <property type="protein sequence ID" value="RZF46773.1"/>
    <property type="molecule type" value="Genomic_DNA"/>
</dbReference>
<dbReference type="PANTHER" id="PTHR12243">
    <property type="entry name" value="MADF DOMAIN TRANSCRIPTION FACTOR"/>
    <property type="match status" value="1"/>
</dbReference>
<dbReference type="SMART" id="SM00595">
    <property type="entry name" value="MADF"/>
    <property type="match status" value="1"/>
</dbReference>
<dbReference type="Pfam" id="PF10545">
    <property type="entry name" value="MADF_DNA_bdg"/>
    <property type="match status" value="1"/>
</dbReference>
<dbReference type="Pfam" id="PF02944">
    <property type="entry name" value="BESS"/>
    <property type="match status" value="1"/>
</dbReference>
<evidence type="ECO:0000256" key="2">
    <source>
        <dbReference type="SAM" id="MobiDB-lite"/>
    </source>
</evidence>
<dbReference type="InterPro" id="IPR039353">
    <property type="entry name" value="TF_Adf1"/>
</dbReference>
<name>A0A482XLR9_LAOST</name>
<gene>
    <name evidence="5" type="ORF">LSTR_LSTR002636</name>
</gene>
<comment type="caution">
    <text evidence="5">The sequence shown here is derived from an EMBL/GenBank/DDBJ whole genome shotgun (WGS) entry which is preliminary data.</text>
</comment>
<dbReference type="GO" id="GO:0005634">
    <property type="term" value="C:nucleus"/>
    <property type="evidence" value="ECO:0007669"/>
    <property type="project" value="UniProtKB-SubCell"/>
</dbReference>
<feature type="domain" description="BESS" evidence="4">
    <location>
        <begin position="171"/>
        <end position="210"/>
    </location>
</feature>
<dbReference type="Proteomes" id="UP000291343">
    <property type="component" value="Unassembled WGS sequence"/>
</dbReference>
<accession>A0A482XLR9</accession>